<dbReference type="GO" id="GO:0005464">
    <property type="term" value="F:UDP-xylose transmembrane transporter activity"/>
    <property type="evidence" value="ECO:0007669"/>
    <property type="project" value="TreeGrafter"/>
</dbReference>
<dbReference type="GO" id="GO:0005462">
    <property type="term" value="F:UDP-N-acetylglucosamine transmembrane transporter activity"/>
    <property type="evidence" value="ECO:0007669"/>
    <property type="project" value="TreeGrafter"/>
</dbReference>
<dbReference type="PANTHER" id="PTHR10778:SF4">
    <property type="entry name" value="NUCLEOTIDE SUGAR TRANSPORTER SLC35B4"/>
    <property type="match status" value="1"/>
</dbReference>
<protein>
    <submittedName>
        <fullName evidence="9">UDP-xylose and UDP-N-acetylglucosamine transporter</fullName>
    </submittedName>
</protein>
<evidence type="ECO:0000256" key="4">
    <source>
        <dbReference type="ARBA" id="ARBA00022692"/>
    </source>
</evidence>
<accession>A0AAF0YHF3</accession>
<dbReference type="InterPro" id="IPR037185">
    <property type="entry name" value="EmrE-like"/>
</dbReference>
<keyword evidence="6 8" id="KW-0472">Membrane</keyword>
<feature type="transmembrane region" description="Helical" evidence="8">
    <location>
        <begin position="17"/>
        <end position="37"/>
    </location>
</feature>
<dbReference type="Proteomes" id="UP000827549">
    <property type="component" value="Chromosome 5"/>
</dbReference>
<feature type="region of interest" description="Disordered" evidence="7">
    <location>
        <begin position="367"/>
        <end position="419"/>
    </location>
</feature>
<organism evidence="9 10">
    <name type="scientific">Vanrija pseudolonga</name>
    <dbReference type="NCBI Taxonomy" id="143232"/>
    <lineage>
        <taxon>Eukaryota</taxon>
        <taxon>Fungi</taxon>
        <taxon>Dikarya</taxon>
        <taxon>Basidiomycota</taxon>
        <taxon>Agaricomycotina</taxon>
        <taxon>Tremellomycetes</taxon>
        <taxon>Trichosporonales</taxon>
        <taxon>Trichosporonaceae</taxon>
        <taxon>Vanrija</taxon>
    </lineage>
</organism>
<dbReference type="PANTHER" id="PTHR10778">
    <property type="entry name" value="SOLUTE CARRIER FAMILY 35 MEMBER B"/>
    <property type="match status" value="1"/>
</dbReference>
<feature type="transmembrane region" description="Helical" evidence="8">
    <location>
        <begin position="49"/>
        <end position="69"/>
    </location>
</feature>
<feature type="transmembrane region" description="Helical" evidence="8">
    <location>
        <begin position="89"/>
        <end position="107"/>
    </location>
</feature>
<feature type="transmembrane region" description="Helical" evidence="8">
    <location>
        <begin position="141"/>
        <end position="161"/>
    </location>
</feature>
<proteinExistence type="predicted"/>
<evidence type="ECO:0000256" key="7">
    <source>
        <dbReference type="SAM" id="MobiDB-lite"/>
    </source>
</evidence>
<name>A0AAF0YHF3_9TREE</name>
<evidence type="ECO:0000256" key="8">
    <source>
        <dbReference type="SAM" id="Phobius"/>
    </source>
</evidence>
<evidence type="ECO:0000256" key="2">
    <source>
        <dbReference type="ARBA" id="ARBA00022448"/>
    </source>
</evidence>
<dbReference type="GeneID" id="87810669"/>
<dbReference type="GO" id="GO:0000139">
    <property type="term" value="C:Golgi membrane"/>
    <property type="evidence" value="ECO:0007669"/>
    <property type="project" value="TreeGrafter"/>
</dbReference>
<dbReference type="Pfam" id="PF08449">
    <property type="entry name" value="UAA"/>
    <property type="match status" value="1"/>
</dbReference>
<evidence type="ECO:0000256" key="6">
    <source>
        <dbReference type="ARBA" id="ARBA00023136"/>
    </source>
</evidence>
<feature type="transmembrane region" description="Helical" evidence="8">
    <location>
        <begin position="113"/>
        <end position="134"/>
    </location>
</feature>
<feature type="transmembrane region" description="Helical" evidence="8">
    <location>
        <begin position="189"/>
        <end position="209"/>
    </location>
</feature>
<dbReference type="RefSeq" id="XP_062630005.1">
    <property type="nucleotide sequence ID" value="XM_062774021.1"/>
</dbReference>
<keyword evidence="4 8" id="KW-0812">Transmembrane</keyword>
<feature type="compositionally biased region" description="Basic and acidic residues" evidence="7">
    <location>
        <begin position="372"/>
        <end position="394"/>
    </location>
</feature>
<evidence type="ECO:0000256" key="1">
    <source>
        <dbReference type="ARBA" id="ARBA00004127"/>
    </source>
</evidence>
<keyword evidence="10" id="KW-1185">Reference proteome</keyword>
<feature type="compositionally biased region" description="Polar residues" evidence="7">
    <location>
        <begin position="397"/>
        <end position="406"/>
    </location>
</feature>
<keyword evidence="2" id="KW-0813">Transport</keyword>
<evidence type="ECO:0000313" key="10">
    <source>
        <dbReference type="Proteomes" id="UP000827549"/>
    </source>
</evidence>
<sequence length="419" mass="45219">MGTEIASAVAESAASEWAAILSLVFGGCCSASNVWALEAVLKSYPASGTFLTFAQFLYVAVQTFSSQFYFPPGARFPRWRKNEVPIRRWMVQVVLFFGVSLMNNYAFGLKIPVTVHIIFRSGGLCVSMLTGYFIGGKRYSAGQIAAGVIITLGIILATISAPKPPRPTPTPTATTTDVKPDLLPDNVQYALGIGLLSLALFLSAWLGLWQEKTYKMYGNKWREALFYCHFLSLPFFIPMYPTLSKTFNAYRASPPITLLTLPIPSPELALFSPIDDAKRELIRWRELSVPNAFLALAVNVVTQGLCIRGVNRLTSRVSSTTVNLILTLRKAASLAISVWYYGSGASTGLVVGGAMVLGGTMIYSMSSPPSVPKDKAVNGDDKVKGVEAKEEKEANGATISAATSTAVEPAANGTALRQR</sequence>
<keyword evidence="5 8" id="KW-1133">Transmembrane helix</keyword>
<dbReference type="EMBL" id="CP086718">
    <property type="protein sequence ID" value="WOO83979.1"/>
    <property type="molecule type" value="Genomic_DNA"/>
</dbReference>
<dbReference type="SUPFAM" id="SSF103481">
    <property type="entry name" value="Multidrug resistance efflux transporter EmrE"/>
    <property type="match status" value="1"/>
</dbReference>
<keyword evidence="3" id="KW-0762">Sugar transport</keyword>
<feature type="transmembrane region" description="Helical" evidence="8">
    <location>
        <begin position="347"/>
        <end position="365"/>
    </location>
</feature>
<evidence type="ECO:0000313" key="9">
    <source>
        <dbReference type="EMBL" id="WOO83979.1"/>
    </source>
</evidence>
<dbReference type="AlphaFoldDB" id="A0AAF0YHF3"/>
<dbReference type="GO" id="GO:0005789">
    <property type="term" value="C:endoplasmic reticulum membrane"/>
    <property type="evidence" value="ECO:0007669"/>
    <property type="project" value="TreeGrafter"/>
</dbReference>
<gene>
    <name evidence="9" type="primary">slc35b4</name>
    <name evidence="9" type="ORF">LOC62_05G007496</name>
</gene>
<evidence type="ECO:0000256" key="5">
    <source>
        <dbReference type="ARBA" id="ARBA00022989"/>
    </source>
</evidence>
<dbReference type="InterPro" id="IPR013657">
    <property type="entry name" value="SCL35B1-4/HUT1"/>
</dbReference>
<evidence type="ECO:0000256" key="3">
    <source>
        <dbReference type="ARBA" id="ARBA00022597"/>
    </source>
</evidence>
<comment type="subcellular location">
    <subcellularLocation>
        <location evidence="1">Endomembrane system</location>
        <topology evidence="1">Multi-pass membrane protein</topology>
    </subcellularLocation>
</comment>
<reference evidence="9" key="1">
    <citation type="submission" date="2023-10" db="EMBL/GenBank/DDBJ databases">
        <authorList>
            <person name="Noh H."/>
        </authorList>
    </citation>
    <scope>NUCLEOTIDE SEQUENCE</scope>
    <source>
        <strain evidence="9">DUCC4014</strain>
    </source>
</reference>